<protein>
    <submittedName>
        <fullName evidence="2">Unnamed protein product</fullName>
    </submittedName>
</protein>
<evidence type="ECO:0000313" key="2">
    <source>
        <dbReference type="EMBL" id="GMF20477.1"/>
    </source>
</evidence>
<evidence type="ECO:0000313" key="3">
    <source>
        <dbReference type="Proteomes" id="UP001165121"/>
    </source>
</evidence>
<name>A0A9W6WNF7_9STRA</name>
<dbReference type="AlphaFoldDB" id="A0A9W6WNF7"/>
<sequence length="100" mass="11534">MRFKPTEADPCIYTRDDNKQTWIVSLFLDDMLIASRDKDVIIPVKAQIVEKSKIKDLDKLDSFSAPKSIIIWTTGHLEFESGFIQRLLPRSSDKKIQIPV</sequence>
<organism evidence="2 3">
    <name type="scientific">Phytophthora fragariaefolia</name>
    <dbReference type="NCBI Taxonomy" id="1490495"/>
    <lineage>
        <taxon>Eukaryota</taxon>
        <taxon>Sar</taxon>
        <taxon>Stramenopiles</taxon>
        <taxon>Oomycota</taxon>
        <taxon>Peronosporomycetes</taxon>
        <taxon>Peronosporales</taxon>
        <taxon>Peronosporaceae</taxon>
        <taxon>Phytophthora</taxon>
    </lineage>
</organism>
<dbReference type="InterPro" id="IPR013103">
    <property type="entry name" value="RVT_2"/>
</dbReference>
<accession>A0A9W6WNF7</accession>
<gene>
    <name evidence="2" type="ORF">Pfra01_000246100</name>
</gene>
<comment type="caution">
    <text evidence="2">The sequence shown here is derived from an EMBL/GenBank/DDBJ whole genome shotgun (WGS) entry which is preliminary data.</text>
</comment>
<feature type="domain" description="Reverse transcriptase Ty1/copia-type" evidence="1">
    <location>
        <begin position="2"/>
        <end position="63"/>
    </location>
</feature>
<keyword evidence="3" id="KW-1185">Reference proteome</keyword>
<proteinExistence type="predicted"/>
<reference evidence="2" key="1">
    <citation type="submission" date="2023-04" db="EMBL/GenBank/DDBJ databases">
        <title>Phytophthora fragariaefolia NBRC 109709.</title>
        <authorList>
            <person name="Ichikawa N."/>
            <person name="Sato H."/>
            <person name="Tonouchi N."/>
        </authorList>
    </citation>
    <scope>NUCLEOTIDE SEQUENCE</scope>
    <source>
        <strain evidence="2">NBRC 109709</strain>
    </source>
</reference>
<dbReference type="Proteomes" id="UP001165121">
    <property type="component" value="Unassembled WGS sequence"/>
</dbReference>
<dbReference type="Pfam" id="PF07727">
    <property type="entry name" value="RVT_2"/>
    <property type="match status" value="1"/>
</dbReference>
<evidence type="ECO:0000259" key="1">
    <source>
        <dbReference type="Pfam" id="PF07727"/>
    </source>
</evidence>
<dbReference type="EMBL" id="BSXT01000197">
    <property type="protein sequence ID" value="GMF20477.1"/>
    <property type="molecule type" value="Genomic_DNA"/>
</dbReference>